<dbReference type="AlphaFoldDB" id="A0A368VIL6"/>
<sequence length="162" mass="18484">MIAILLISCSKDNTEAAYNHLDLRKMASFIGKPVEDFESHYKQFRLNEGVILERPRFEIETQKGNYEVSIYGKSNHIDTASGQRILTTIEGTRIDNNEYSKSIELFEQLVKENFKELPSMTTIKLESSSLGEEVVFEDYATFYANAEKEGVKINYAFMGSGK</sequence>
<proteinExistence type="predicted"/>
<dbReference type="EMBL" id="QPIZ01000002">
    <property type="protein sequence ID" value="RCW38851.1"/>
    <property type="molecule type" value="Genomic_DNA"/>
</dbReference>
<keyword evidence="2" id="KW-1185">Reference proteome</keyword>
<reference evidence="1 2" key="1">
    <citation type="submission" date="2018-07" db="EMBL/GenBank/DDBJ databases">
        <title>Freshwater and sediment microbial communities from various areas in North America, analyzing microbe dynamics in response to fracking.</title>
        <authorList>
            <person name="Lamendella R."/>
        </authorList>
    </citation>
    <scope>NUCLEOTIDE SEQUENCE [LARGE SCALE GENOMIC DNA]</scope>
    <source>
        <strain evidence="1 2">160A</strain>
    </source>
</reference>
<dbReference type="Proteomes" id="UP000252733">
    <property type="component" value="Unassembled WGS sequence"/>
</dbReference>
<evidence type="ECO:0000313" key="2">
    <source>
        <dbReference type="Proteomes" id="UP000252733"/>
    </source>
</evidence>
<evidence type="ECO:0000313" key="1">
    <source>
        <dbReference type="EMBL" id="RCW38851.1"/>
    </source>
</evidence>
<accession>A0A368VIL6</accession>
<organism evidence="1 2">
    <name type="scientific">Marinilabilia salmonicolor</name>
    <dbReference type="NCBI Taxonomy" id="989"/>
    <lineage>
        <taxon>Bacteria</taxon>
        <taxon>Pseudomonadati</taxon>
        <taxon>Bacteroidota</taxon>
        <taxon>Bacteroidia</taxon>
        <taxon>Marinilabiliales</taxon>
        <taxon>Marinilabiliaceae</taxon>
        <taxon>Marinilabilia</taxon>
    </lineage>
</organism>
<comment type="caution">
    <text evidence="1">The sequence shown here is derived from an EMBL/GenBank/DDBJ whole genome shotgun (WGS) entry which is preliminary data.</text>
</comment>
<name>A0A368VIL6_9BACT</name>
<protein>
    <submittedName>
        <fullName evidence="1">Uncharacterized protein</fullName>
    </submittedName>
</protein>
<gene>
    <name evidence="1" type="ORF">DFO77_1025</name>
</gene>